<feature type="compositionally biased region" description="Basic residues" evidence="1">
    <location>
        <begin position="179"/>
        <end position="188"/>
    </location>
</feature>
<reference evidence="3" key="1">
    <citation type="submission" date="2014-03" db="EMBL/GenBank/DDBJ databases">
        <authorList>
            <person name="Aksoy S."/>
            <person name="Warren W."/>
            <person name="Wilson R.K."/>
        </authorList>
    </citation>
    <scope>NUCLEOTIDE SEQUENCE [LARGE SCALE GENOMIC DNA]</scope>
    <source>
        <strain evidence="3">IAEA</strain>
    </source>
</reference>
<evidence type="ECO:0000313" key="3">
    <source>
        <dbReference type="Proteomes" id="UP000092445"/>
    </source>
</evidence>
<sequence length="270" mass="31358">METVNETQNRLSDFREDQIPGSYSKRIGLVHCIRHIYRMYNRRMPMPSNSITSSRLQTCCVLDKIMAMPSLTRRKAAMERIKRRLIFDRKIAGRKTYAPKRKTIQWTDVDFHKHTRPLGVTMRRRRNFLKCHHQNPDQPELSESVSIEGETSSSSMLTQHQNGGSRKPTLPDQAVINRRQPRNRRTRRYSSSSSDSCSSVEQSEPESNTKAYQTKKLREAVLQKQYQERSAANAKILEASVRSVLYLEALVDLMAKQDKEISQKFQGKLV</sequence>
<dbReference type="VEuPathDB" id="VectorBase:GPAI035304"/>
<name>A0A1B0A5S4_GLOPL</name>
<feature type="compositionally biased region" description="Polar residues" evidence="1">
    <location>
        <begin position="200"/>
        <end position="212"/>
    </location>
</feature>
<keyword evidence="3" id="KW-1185">Reference proteome</keyword>
<protein>
    <submittedName>
        <fullName evidence="2">Uncharacterized protein</fullName>
    </submittedName>
</protein>
<feature type="compositionally biased region" description="Low complexity" evidence="1">
    <location>
        <begin position="189"/>
        <end position="199"/>
    </location>
</feature>
<feature type="region of interest" description="Disordered" evidence="1">
    <location>
        <begin position="131"/>
        <end position="212"/>
    </location>
</feature>
<dbReference type="EnsemblMetazoa" id="GPAI035304-RA">
    <property type="protein sequence ID" value="GPAI035304-PA"/>
    <property type="gene ID" value="GPAI035304"/>
</dbReference>
<dbReference type="AlphaFoldDB" id="A0A1B0A5S4"/>
<organism evidence="2 3">
    <name type="scientific">Glossina pallidipes</name>
    <name type="common">Tsetse fly</name>
    <dbReference type="NCBI Taxonomy" id="7398"/>
    <lineage>
        <taxon>Eukaryota</taxon>
        <taxon>Metazoa</taxon>
        <taxon>Ecdysozoa</taxon>
        <taxon>Arthropoda</taxon>
        <taxon>Hexapoda</taxon>
        <taxon>Insecta</taxon>
        <taxon>Pterygota</taxon>
        <taxon>Neoptera</taxon>
        <taxon>Endopterygota</taxon>
        <taxon>Diptera</taxon>
        <taxon>Brachycera</taxon>
        <taxon>Muscomorpha</taxon>
        <taxon>Hippoboscoidea</taxon>
        <taxon>Glossinidae</taxon>
        <taxon>Glossina</taxon>
    </lineage>
</organism>
<proteinExistence type="predicted"/>
<feature type="compositionally biased region" description="Low complexity" evidence="1">
    <location>
        <begin position="142"/>
        <end position="155"/>
    </location>
</feature>
<accession>A0A1B0A5S4</accession>
<evidence type="ECO:0000256" key="1">
    <source>
        <dbReference type="SAM" id="MobiDB-lite"/>
    </source>
</evidence>
<evidence type="ECO:0000313" key="2">
    <source>
        <dbReference type="EnsemblMetazoa" id="GPAI035304-PA"/>
    </source>
</evidence>
<dbReference type="Proteomes" id="UP000092445">
    <property type="component" value="Unassembled WGS sequence"/>
</dbReference>
<reference evidence="2" key="2">
    <citation type="submission" date="2020-05" db="UniProtKB">
        <authorList>
            <consortium name="EnsemblMetazoa"/>
        </authorList>
    </citation>
    <scope>IDENTIFICATION</scope>
    <source>
        <strain evidence="2">IAEA</strain>
    </source>
</reference>